<dbReference type="CDD" id="cd03884">
    <property type="entry name" value="M20_bAS"/>
    <property type="match status" value="1"/>
</dbReference>
<dbReference type="InterPro" id="IPR010158">
    <property type="entry name" value="Amidase_Cbmase"/>
</dbReference>
<feature type="binding site" evidence="3">
    <location>
        <position position="189"/>
    </location>
    <ligand>
        <name>Zn(2+)</name>
        <dbReference type="ChEBI" id="CHEBI:29105"/>
        <label>1</label>
    </ligand>
</feature>
<feature type="binding site" evidence="3">
    <location>
        <position position="91"/>
    </location>
    <ligand>
        <name>Zn(2+)</name>
        <dbReference type="ChEBI" id="CHEBI:29105"/>
        <label>1</label>
    </ligand>
</feature>
<reference evidence="4 5" key="1">
    <citation type="submission" date="2017-10" db="EMBL/GenBank/DDBJ databases">
        <title>Draft genome of two endophytic bacteria isolated from 'guarana' Paullinia cupana (Mart.) Ducke.</title>
        <authorList>
            <person name="Siqueira K.A."/>
            <person name="Liotti R.G."/>
            <person name="Mendes T.A."/>
            <person name="Soares M.A."/>
        </authorList>
    </citation>
    <scope>NUCLEOTIDE SEQUENCE [LARGE SCALE GENOMIC DNA]</scope>
    <source>
        <strain evidence="4 5">342</strain>
    </source>
</reference>
<dbReference type="Proteomes" id="UP000239181">
    <property type="component" value="Unassembled WGS sequence"/>
</dbReference>
<accession>A0A2S9IFJ1</accession>
<feature type="binding site" evidence="3">
    <location>
        <position position="379"/>
    </location>
    <ligand>
        <name>Zn(2+)</name>
        <dbReference type="ChEBI" id="CHEBI:29105"/>
        <label>2</label>
    </ligand>
</feature>
<gene>
    <name evidence="4" type="ORF">CQW29_07025</name>
</gene>
<dbReference type="GO" id="GO:0016813">
    <property type="term" value="F:hydrolase activity, acting on carbon-nitrogen (but not peptide) bonds, in linear amidines"/>
    <property type="evidence" value="ECO:0007669"/>
    <property type="project" value="InterPro"/>
</dbReference>
<evidence type="ECO:0000256" key="2">
    <source>
        <dbReference type="ARBA" id="ARBA00022801"/>
    </source>
</evidence>
<dbReference type="InterPro" id="IPR002933">
    <property type="entry name" value="Peptidase_M20"/>
</dbReference>
<dbReference type="SUPFAM" id="SSF55031">
    <property type="entry name" value="Bacterial exopeptidase dimerisation domain"/>
    <property type="match status" value="1"/>
</dbReference>
<keyword evidence="5" id="KW-1185">Reference proteome</keyword>
<dbReference type="OrthoDB" id="9808195at2"/>
<dbReference type="RefSeq" id="WP_105591990.1">
    <property type="nucleotide sequence ID" value="NZ_PDET01000003.1"/>
</dbReference>
<feature type="binding site" evidence="3">
    <location>
        <position position="91"/>
    </location>
    <ligand>
        <name>Zn(2+)</name>
        <dbReference type="ChEBI" id="CHEBI:29105"/>
        <label>2</label>
    </ligand>
</feature>
<dbReference type="PANTHER" id="PTHR32494:SF5">
    <property type="entry name" value="ALLANTOATE AMIDOHYDROLASE"/>
    <property type="match status" value="1"/>
</dbReference>
<name>A0A2S9IFJ1_9GAMM</name>
<dbReference type="Gene3D" id="3.30.70.360">
    <property type="match status" value="1"/>
</dbReference>
<evidence type="ECO:0000313" key="4">
    <source>
        <dbReference type="EMBL" id="PRD16547.1"/>
    </source>
</evidence>
<feature type="binding site" evidence="3">
    <location>
        <position position="80"/>
    </location>
    <ligand>
        <name>Zn(2+)</name>
        <dbReference type="ChEBI" id="CHEBI:29105"/>
        <label>1</label>
    </ligand>
</feature>
<comment type="similarity">
    <text evidence="1">Belongs to the peptidase M20 family.</text>
</comment>
<sequence length="407" mass="43511">MIINAERLWQRLMRMAQIGAIAGDGVNRQALSAEEAASWRLMIDWAQASDLEVRRDAAGNLFVILPGTDRRAAPLLLGSHLDSQPTGGRFDGVYGVLAALEVLTVFRERGVQPACDVVAVSWMNEEGSRFAPGMMGSSLFAGARALSAVRAVTDEAGCSVGQALDALHRAVPLALYACPHPPAAYLEAHIEQATQLERAGATIGVVSGIQGKVTWQVTLRGERGHAGTVPMAQRRDVLRSFTAIAQRLYEEVGEADPAVMLTIGRIEMQPNAPSVIPDGLTFRIDLRHPDAGQLTALTATAERLMNEMASPCDIEFTRLSEAAPNDFSPELQQTIATSAGERGYPALSVLSAAGHDARYLATICPSAMIFIPCRAGISHAPEEWAEPEAVSAGAQVLLDVARRWSGL</sequence>
<dbReference type="GO" id="GO:0046872">
    <property type="term" value="F:metal ion binding"/>
    <property type="evidence" value="ECO:0007669"/>
    <property type="project" value="UniProtKB-KW"/>
</dbReference>
<dbReference type="PIRSF" id="PIRSF001235">
    <property type="entry name" value="Amidase_carbamoylase"/>
    <property type="match status" value="1"/>
</dbReference>
<comment type="cofactor">
    <cofactor evidence="3">
        <name>Zn(2+)</name>
        <dbReference type="ChEBI" id="CHEBI:29105"/>
    </cofactor>
    <text evidence="3">Binds 2 Zn(2+) ions per subunit.</text>
</comment>
<feature type="binding site" evidence="3">
    <location>
        <position position="126"/>
    </location>
    <ligand>
        <name>Zn(2+)</name>
        <dbReference type="ChEBI" id="CHEBI:29105"/>
        <label>2</label>
    </ligand>
</feature>
<organism evidence="4 5">
    <name type="scientific">Pantoea coffeiphila</name>
    <dbReference type="NCBI Taxonomy" id="1465635"/>
    <lineage>
        <taxon>Bacteria</taxon>
        <taxon>Pseudomonadati</taxon>
        <taxon>Pseudomonadota</taxon>
        <taxon>Gammaproteobacteria</taxon>
        <taxon>Enterobacterales</taxon>
        <taxon>Erwiniaceae</taxon>
        <taxon>Pantoea</taxon>
    </lineage>
</organism>
<keyword evidence="2 4" id="KW-0378">Hydrolase</keyword>
<keyword evidence="3" id="KW-0862">Zinc</keyword>
<dbReference type="NCBIfam" id="TIGR01879">
    <property type="entry name" value="hydantase"/>
    <property type="match status" value="1"/>
</dbReference>
<dbReference type="InterPro" id="IPR036264">
    <property type="entry name" value="Bact_exopeptidase_dim_dom"/>
</dbReference>
<evidence type="ECO:0000313" key="5">
    <source>
        <dbReference type="Proteomes" id="UP000239181"/>
    </source>
</evidence>
<protein>
    <submittedName>
        <fullName evidence="4">Zn-dependent hydrolase</fullName>
    </submittedName>
</protein>
<comment type="caution">
    <text evidence="4">The sequence shown here is derived from an EMBL/GenBank/DDBJ whole genome shotgun (WGS) entry which is preliminary data.</text>
</comment>
<dbReference type="Pfam" id="PF01546">
    <property type="entry name" value="Peptidase_M20"/>
    <property type="match status" value="1"/>
</dbReference>
<dbReference type="Gene3D" id="3.40.630.10">
    <property type="entry name" value="Zn peptidases"/>
    <property type="match status" value="1"/>
</dbReference>
<dbReference type="AlphaFoldDB" id="A0A2S9IFJ1"/>
<dbReference type="PANTHER" id="PTHR32494">
    <property type="entry name" value="ALLANTOATE DEIMINASE-RELATED"/>
    <property type="match status" value="1"/>
</dbReference>
<dbReference type="EMBL" id="PDET01000003">
    <property type="protein sequence ID" value="PRD16547.1"/>
    <property type="molecule type" value="Genomic_DNA"/>
</dbReference>
<dbReference type="SUPFAM" id="SSF53187">
    <property type="entry name" value="Zn-dependent exopeptidases"/>
    <property type="match status" value="1"/>
</dbReference>
<evidence type="ECO:0000256" key="3">
    <source>
        <dbReference type="PIRSR" id="PIRSR001235-1"/>
    </source>
</evidence>
<proteinExistence type="inferred from homology"/>
<keyword evidence="3" id="KW-0479">Metal-binding</keyword>
<evidence type="ECO:0000256" key="1">
    <source>
        <dbReference type="ARBA" id="ARBA00006153"/>
    </source>
</evidence>